<sequence length="80" mass="8704">MTRVWARELGERYTGMLDKVWSLNYMAPQAAPREGVNSEQTVVAAKPMDGRPAYLEEVTGIVGLKQVGLQAKLSVVKAAA</sequence>
<dbReference type="Proteomes" id="UP001140510">
    <property type="component" value="Unassembled WGS sequence"/>
</dbReference>
<keyword evidence="2" id="KW-1185">Reference proteome</keyword>
<protein>
    <submittedName>
        <fullName evidence="1">Uncharacterized protein</fullName>
    </submittedName>
</protein>
<organism evidence="1 2">
    <name type="scientific">Didymella pomorum</name>
    <dbReference type="NCBI Taxonomy" id="749634"/>
    <lineage>
        <taxon>Eukaryota</taxon>
        <taxon>Fungi</taxon>
        <taxon>Dikarya</taxon>
        <taxon>Ascomycota</taxon>
        <taxon>Pezizomycotina</taxon>
        <taxon>Dothideomycetes</taxon>
        <taxon>Pleosporomycetidae</taxon>
        <taxon>Pleosporales</taxon>
        <taxon>Pleosporineae</taxon>
        <taxon>Didymellaceae</taxon>
        <taxon>Didymella</taxon>
    </lineage>
</organism>
<accession>A0A9W8ZK05</accession>
<comment type="caution">
    <text evidence="1">The sequence shown here is derived from an EMBL/GenBank/DDBJ whole genome shotgun (WGS) entry which is preliminary data.</text>
</comment>
<dbReference type="EMBL" id="JAPEVA010000008">
    <property type="protein sequence ID" value="KAJ4410420.1"/>
    <property type="molecule type" value="Genomic_DNA"/>
</dbReference>
<name>A0A9W8ZK05_9PLEO</name>
<evidence type="ECO:0000313" key="2">
    <source>
        <dbReference type="Proteomes" id="UP001140510"/>
    </source>
</evidence>
<gene>
    <name evidence="1" type="ORF">N0V91_001906</name>
</gene>
<reference evidence="1" key="1">
    <citation type="submission" date="2022-10" db="EMBL/GenBank/DDBJ databases">
        <title>Tapping the CABI collections for fungal endophytes: first genome assemblies for Collariella, Neodidymelliopsis, Ascochyta clinopodiicola, Didymella pomorum, Didymosphaeria variabile, Neocosmospora piperis and Neocucurbitaria cava.</title>
        <authorList>
            <person name="Hill R."/>
        </authorList>
    </citation>
    <scope>NUCLEOTIDE SEQUENCE</scope>
    <source>
        <strain evidence="1">IMI 355091</strain>
    </source>
</reference>
<dbReference type="AlphaFoldDB" id="A0A9W8ZK05"/>
<proteinExistence type="predicted"/>
<evidence type="ECO:0000313" key="1">
    <source>
        <dbReference type="EMBL" id="KAJ4410420.1"/>
    </source>
</evidence>